<reference evidence="2" key="1">
    <citation type="submission" date="2020-11" db="EMBL/GenBank/DDBJ databases">
        <title>Enhanced detection system for hospital associated transmission using whole genome sequencing surveillance.</title>
        <authorList>
            <person name="Harrison L.H."/>
            <person name="Van Tyne D."/>
            <person name="Marsh J.W."/>
            <person name="Griffith M.P."/>
            <person name="Snyder D.J."/>
            <person name="Cooper V.S."/>
            <person name="Mustapha M."/>
        </authorList>
    </citation>
    <scope>NUCLEOTIDE SEQUENCE</scope>
    <source>
        <strain evidence="2">STEN00053</strain>
    </source>
</reference>
<evidence type="ECO:0000313" key="3">
    <source>
        <dbReference type="Proteomes" id="UP001218208"/>
    </source>
</evidence>
<dbReference type="EMBL" id="ABLOJW010000010">
    <property type="protein sequence ID" value="EKT4092666.1"/>
    <property type="molecule type" value="Genomic_DNA"/>
</dbReference>
<protein>
    <submittedName>
        <fullName evidence="1">Uncharacterized protein</fullName>
    </submittedName>
</protein>
<name>A0A2J0TWZ4_STEMA</name>
<gene>
    <name evidence="2" type="ORF">I5V89_12680</name>
    <name evidence="1" type="ORF">QEG23_002186</name>
</gene>
<dbReference type="Proteomes" id="UP000634179">
    <property type="component" value="Unassembled WGS sequence"/>
</dbReference>
<evidence type="ECO:0000313" key="1">
    <source>
        <dbReference type="EMBL" id="EKT4092666.1"/>
    </source>
</evidence>
<accession>A0A2J0TWZ4</accession>
<comment type="caution">
    <text evidence="1">The sequence shown here is derived from an EMBL/GenBank/DDBJ whole genome shotgun (WGS) entry which is preliminary data.</text>
</comment>
<dbReference type="Proteomes" id="UP001218208">
    <property type="component" value="Unassembled WGS sequence"/>
</dbReference>
<evidence type="ECO:0000313" key="2">
    <source>
        <dbReference type="EMBL" id="MBH1790727.1"/>
    </source>
</evidence>
<dbReference type="AlphaFoldDB" id="A0A2J0TWZ4"/>
<organism evidence="1 3">
    <name type="scientific">Stenotrophomonas maltophilia</name>
    <name type="common">Pseudomonas maltophilia</name>
    <name type="synonym">Xanthomonas maltophilia</name>
    <dbReference type="NCBI Taxonomy" id="40324"/>
    <lineage>
        <taxon>Bacteria</taxon>
        <taxon>Pseudomonadati</taxon>
        <taxon>Pseudomonadota</taxon>
        <taxon>Gammaproteobacteria</taxon>
        <taxon>Lysobacterales</taxon>
        <taxon>Lysobacteraceae</taxon>
        <taxon>Stenotrophomonas</taxon>
        <taxon>Stenotrophomonas maltophilia group</taxon>
    </lineage>
</organism>
<dbReference type="RefSeq" id="WP_012480712.1">
    <property type="nucleotide sequence ID" value="NZ_CP027562.1"/>
</dbReference>
<dbReference type="EMBL" id="JADUOV010000008">
    <property type="protein sequence ID" value="MBH1790727.1"/>
    <property type="molecule type" value="Genomic_DNA"/>
</dbReference>
<reference evidence="1" key="2">
    <citation type="submission" date="2022-07" db="EMBL/GenBank/DDBJ databases">
        <authorList>
            <consortium name="DAFM: The Division of Animal and Food Microbiology"/>
        </authorList>
    </citation>
    <scope>NUCLEOTIDE SEQUENCE</scope>
    <source>
        <strain evidence="1">19MO01SH01-2</strain>
    </source>
</reference>
<proteinExistence type="predicted"/>
<sequence length="117" mass="13828">MGLDMYAVKTRTDVRDRTQELFFYWRKHPNLHGWMFKLHSARTGQVDPFDFNQVPVFLGLDDLDALEQAVLNDDLPYTQGFFFGESDPDRAEEDLDFIAQARALINDGWDVFYNSWW</sequence>